<reference evidence="1 2" key="1">
    <citation type="journal article" date="2019" name="Appl. Microbiol. Biotechnol.">
        <title>Genome sequence of Isaria javanica and comparative genome analysis insights into family S53 peptidase evolution in fungal entomopathogens.</title>
        <authorList>
            <person name="Lin R."/>
            <person name="Zhang X."/>
            <person name="Xin B."/>
            <person name="Zou M."/>
            <person name="Gao Y."/>
            <person name="Qin F."/>
            <person name="Hu Q."/>
            <person name="Xie B."/>
            <person name="Cheng X."/>
        </authorList>
    </citation>
    <scope>NUCLEOTIDE SEQUENCE [LARGE SCALE GENOMIC DNA]</scope>
    <source>
        <strain evidence="1 2">IJ1G</strain>
    </source>
</reference>
<name>A0A545V1C7_9HYPO</name>
<dbReference type="EMBL" id="SPUK01000007">
    <property type="protein sequence ID" value="TQV95497.1"/>
    <property type="molecule type" value="Genomic_DNA"/>
</dbReference>
<organism evidence="1 2">
    <name type="scientific">Cordyceps javanica</name>
    <dbReference type="NCBI Taxonomy" id="43265"/>
    <lineage>
        <taxon>Eukaryota</taxon>
        <taxon>Fungi</taxon>
        <taxon>Dikarya</taxon>
        <taxon>Ascomycota</taxon>
        <taxon>Pezizomycotina</taxon>
        <taxon>Sordariomycetes</taxon>
        <taxon>Hypocreomycetidae</taxon>
        <taxon>Hypocreales</taxon>
        <taxon>Cordycipitaceae</taxon>
        <taxon>Cordyceps</taxon>
    </lineage>
</organism>
<dbReference type="Proteomes" id="UP000315783">
    <property type="component" value="Unassembled WGS sequence"/>
</dbReference>
<accession>A0A545V1C7</accession>
<proteinExistence type="predicted"/>
<gene>
    <name evidence="1" type="ORF">IF1G_05326</name>
</gene>
<protein>
    <submittedName>
        <fullName evidence="1">Uncharacterized protein</fullName>
    </submittedName>
</protein>
<sequence>MSMPSQLGVGMGLSFPRVISFARLCCGFVSRRETWETWIGLCALPILAYLSNRYPAPRLPWSRSRNGCIAWCVGAWVMSAAAANAASRN</sequence>
<dbReference type="AlphaFoldDB" id="A0A545V1C7"/>
<evidence type="ECO:0000313" key="2">
    <source>
        <dbReference type="Proteomes" id="UP000315783"/>
    </source>
</evidence>
<comment type="caution">
    <text evidence="1">The sequence shown here is derived from an EMBL/GenBank/DDBJ whole genome shotgun (WGS) entry which is preliminary data.</text>
</comment>
<evidence type="ECO:0000313" key="1">
    <source>
        <dbReference type="EMBL" id="TQV95497.1"/>
    </source>
</evidence>
<keyword evidence="2" id="KW-1185">Reference proteome</keyword>